<dbReference type="EMBL" id="MU839829">
    <property type="protein sequence ID" value="KAK1757977.1"/>
    <property type="molecule type" value="Genomic_DNA"/>
</dbReference>
<comment type="caution">
    <text evidence="1">The sequence shown here is derived from an EMBL/GenBank/DDBJ whole genome shotgun (WGS) entry which is preliminary data.</text>
</comment>
<sequence length="235" mass="26252">MLKGPATAEACSLTALPAELIHQIVQHISYPLLDPVLTPNSSNPPPSLSARNAAQALHSLSNLSLTSKLLYDVTTPLLYREFALGYTDPKGIHFRPSVGQRTVSFTRTLLTRRDLAALVKHAFLHPKLIELMGAENREIVSSLAKRTLNHDVFDGEDIEVLVFALMPNLERLVFASCSYVPMSLPVRRAAWKNLKSLELVAEYDWSYSQLQVIKRYEEDILSGWVGTLPDEDDDL</sequence>
<protein>
    <submittedName>
        <fullName evidence="1">Uncharacterized protein</fullName>
    </submittedName>
</protein>
<gene>
    <name evidence="1" type="ORF">QBC47DRAFT_440335</name>
</gene>
<proteinExistence type="predicted"/>
<organism evidence="1 2">
    <name type="scientific">Echria macrotheca</name>
    <dbReference type="NCBI Taxonomy" id="438768"/>
    <lineage>
        <taxon>Eukaryota</taxon>
        <taxon>Fungi</taxon>
        <taxon>Dikarya</taxon>
        <taxon>Ascomycota</taxon>
        <taxon>Pezizomycotina</taxon>
        <taxon>Sordariomycetes</taxon>
        <taxon>Sordariomycetidae</taxon>
        <taxon>Sordariales</taxon>
        <taxon>Schizotheciaceae</taxon>
        <taxon>Echria</taxon>
    </lineage>
</organism>
<accession>A0AAJ0F8H7</accession>
<reference evidence="1" key="1">
    <citation type="submission" date="2023-06" db="EMBL/GenBank/DDBJ databases">
        <title>Genome-scale phylogeny and comparative genomics of the fungal order Sordariales.</title>
        <authorList>
            <consortium name="Lawrence Berkeley National Laboratory"/>
            <person name="Hensen N."/>
            <person name="Bonometti L."/>
            <person name="Westerberg I."/>
            <person name="Brannstrom I.O."/>
            <person name="Guillou S."/>
            <person name="Cros-Aarteil S."/>
            <person name="Calhoun S."/>
            <person name="Haridas S."/>
            <person name="Kuo A."/>
            <person name="Mondo S."/>
            <person name="Pangilinan J."/>
            <person name="Riley R."/>
            <person name="Labutti K."/>
            <person name="Andreopoulos B."/>
            <person name="Lipzen A."/>
            <person name="Chen C."/>
            <person name="Yanf M."/>
            <person name="Daum C."/>
            <person name="Ng V."/>
            <person name="Clum A."/>
            <person name="Steindorff A."/>
            <person name="Ohm R."/>
            <person name="Martin F."/>
            <person name="Silar P."/>
            <person name="Natvig D."/>
            <person name="Lalanne C."/>
            <person name="Gautier V."/>
            <person name="Ament-Velasquez S.L."/>
            <person name="Kruys A."/>
            <person name="Hutchinson M.I."/>
            <person name="Powell A.J."/>
            <person name="Barry K."/>
            <person name="Miller A.N."/>
            <person name="Grigoriev I.V."/>
            <person name="Debuchy R."/>
            <person name="Gladieux P."/>
            <person name="Thoren M.H."/>
            <person name="Johannesson H."/>
        </authorList>
    </citation>
    <scope>NUCLEOTIDE SEQUENCE</scope>
    <source>
        <strain evidence="1">PSN4</strain>
    </source>
</reference>
<dbReference type="AlphaFoldDB" id="A0AAJ0F8H7"/>
<evidence type="ECO:0000313" key="1">
    <source>
        <dbReference type="EMBL" id="KAK1757977.1"/>
    </source>
</evidence>
<dbReference type="Proteomes" id="UP001239445">
    <property type="component" value="Unassembled WGS sequence"/>
</dbReference>
<name>A0AAJ0F8H7_9PEZI</name>
<evidence type="ECO:0000313" key="2">
    <source>
        <dbReference type="Proteomes" id="UP001239445"/>
    </source>
</evidence>
<keyword evidence="2" id="KW-1185">Reference proteome</keyword>